<name>A0A3B0XN57_9ZZZZ</name>
<reference evidence="2" key="1">
    <citation type="submission" date="2018-06" db="EMBL/GenBank/DDBJ databases">
        <authorList>
            <person name="Zhirakovskaya E."/>
        </authorList>
    </citation>
    <scope>NUCLEOTIDE SEQUENCE</scope>
</reference>
<dbReference type="CDD" id="cd00060">
    <property type="entry name" value="FHA"/>
    <property type="match status" value="1"/>
</dbReference>
<dbReference type="Pfam" id="PF00498">
    <property type="entry name" value="FHA"/>
    <property type="match status" value="1"/>
</dbReference>
<sequence>MIKKRKLMTMQNKTYVIGRRGHIQLFDKTTSARHAELVVLDKQMYLTDLDSTNGTYLMEQGKRMPFKEGYIELDQTLSFGEHICTVRELVARAALSS</sequence>
<dbReference type="Gene3D" id="2.60.200.20">
    <property type="match status" value="1"/>
</dbReference>
<dbReference type="InterPro" id="IPR000253">
    <property type="entry name" value="FHA_dom"/>
</dbReference>
<dbReference type="InterPro" id="IPR008984">
    <property type="entry name" value="SMAD_FHA_dom_sf"/>
</dbReference>
<dbReference type="SUPFAM" id="SSF49879">
    <property type="entry name" value="SMAD/FHA domain"/>
    <property type="match status" value="1"/>
</dbReference>
<dbReference type="AlphaFoldDB" id="A0A3B0XN57"/>
<dbReference type="SMART" id="SM00240">
    <property type="entry name" value="FHA"/>
    <property type="match status" value="1"/>
</dbReference>
<dbReference type="EMBL" id="UOFI01000040">
    <property type="protein sequence ID" value="VAW63339.1"/>
    <property type="molecule type" value="Genomic_DNA"/>
</dbReference>
<evidence type="ECO:0000259" key="1">
    <source>
        <dbReference type="SMART" id="SM00240"/>
    </source>
</evidence>
<accession>A0A3B0XN57</accession>
<evidence type="ECO:0000313" key="2">
    <source>
        <dbReference type="EMBL" id="VAW63339.1"/>
    </source>
</evidence>
<proteinExistence type="predicted"/>
<gene>
    <name evidence="2" type="ORF">MNBD_GAMMA09-538</name>
</gene>
<protein>
    <recommendedName>
        <fullName evidence="1">FHA domain-containing protein</fullName>
    </recommendedName>
</protein>
<organism evidence="2">
    <name type="scientific">hydrothermal vent metagenome</name>
    <dbReference type="NCBI Taxonomy" id="652676"/>
    <lineage>
        <taxon>unclassified sequences</taxon>
        <taxon>metagenomes</taxon>
        <taxon>ecological metagenomes</taxon>
    </lineage>
</organism>
<feature type="domain" description="FHA" evidence="1">
    <location>
        <begin position="14"/>
        <end position="64"/>
    </location>
</feature>